<feature type="domain" description="Reverse transcriptase N-terminal" evidence="1">
    <location>
        <begin position="13"/>
        <end position="59"/>
    </location>
</feature>
<dbReference type="Pfam" id="PF13655">
    <property type="entry name" value="RVT_N"/>
    <property type="match status" value="1"/>
</dbReference>
<gene>
    <name evidence="2" type="primary">orf247</name>
</gene>
<dbReference type="EMBL" id="AF494278">
    <property type="protein sequence ID" value="AAM96587.1"/>
    <property type="molecule type" value="Genomic_DNA"/>
</dbReference>
<dbReference type="AlphaFoldDB" id="Q8MA17"/>
<dbReference type="InterPro" id="IPR025960">
    <property type="entry name" value="RVT_N"/>
</dbReference>
<sequence>MLRAISNDDKLTWKKINWKKIENNLFKIQTRIYKAKLKQKIKLKQNLEKMLSKNFELRLKIIQLIFLNSKDYIKNQFFEEITKEFLIKIIHSPSWETQKILENNINQINILRNKKDDYNNLNYNNLILKKDNFFIKILFSFFIKKQNFINSYIFWFINTKFEKDKLLVFLTNQQFYSFYKEKNKPKQIKNYNLVKNSINLIKKDIYIKENQNKFQKYILITKTDRYKKFINSKMIAKKINKFLTKNF</sequence>
<reference evidence="2" key="1">
    <citation type="journal article" date="2002" name="Proc. Natl. Acad. Sci. U.S.A.">
        <title>The chloroplast and mitochondrial genome sequences of the charophyte Chaetosphaeridium globosum: insights into the timing of the events that restructured organelle DNAs within the green algal lineage that led to land plants.</title>
        <authorList>
            <person name="Turmel M."/>
            <person name="Otis C."/>
            <person name="Lemieux C."/>
        </authorList>
    </citation>
    <scope>NUCLEOTIDE SEQUENCE</scope>
</reference>
<evidence type="ECO:0000259" key="1">
    <source>
        <dbReference type="Pfam" id="PF13655"/>
    </source>
</evidence>
<organism evidence="2">
    <name type="scientific">Chaetosphaeridium globosum</name>
    <name type="common">Charophycean green alga</name>
    <name type="synonym">Herposteiron globosum</name>
    <dbReference type="NCBI Taxonomy" id="96477"/>
    <lineage>
        <taxon>Eukaryota</taxon>
        <taxon>Viridiplantae</taxon>
        <taxon>Streptophyta</taxon>
        <taxon>Coleochaetophyceae</taxon>
        <taxon>Coleochaetales</taxon>
        <taxon>Chaetosphaeridiaceae</taxon>
        <taxon>Chaetosphaeridium</taxon>
    </lineage>
</organism>
<keyword evidence="2" id="KW-0150">Chloroplast</keyword>
<name>Q8MA17_CHAGL</name>
<proteinExistence type="predicted"/>
<geneLocation type="chloroplast" evidence="2"/>
<dbReference type="RefSeq" id="NP_683768.1">
    <property type="nucleotide sequence ID" value="NC_004115.1"/>
</dbReference>
<protein>
    <submittedName>
        <fullName evidence="2">Putative intron-encoded protein</fullName>
    </submittedName>
</protein>
<accession>Q8MA17</accession>
<evidence type="ECO:0000313" key="2">
    <source>
        <dbReference type="EMBL" id="AAM96587.1"/>
    </source>
</evidence>
<keyword evidence="2" id="KW-0934">Plastid</keyword>